<dbReference type="eggNOG" id="ENOG502QS6Q">
    <property type="taxonomic scope" value="Eukaryota"/>
</dbReference>
<dbReference type="InterPro" id="IPR039299">
    <property type="entry name" value="SEOA"/>
</dbReference>
<dbReference type="AlphaFoldDB" id="W9RJW4"/>
<dbReference type="InterPro" id="IPR027944">
    <property type="entry name" value="SEO_C"/>
</dbReference>
<evidence type="ECO:0000259" key="2">
    <source>
        <dbReference type="Pfam" id="PF14577"/>
    </source>
</evidence>
<protein>
    <recommendedName>
        <fullName evidence="5">Protein SIEVE ELEMENT OCCLUSION B</fullName>
    </recommendedName>
</protein>
<dbReference type="Pfam" id="PF14577">
    <property type="entry name" value="SEO_C"/>
    <property type="match status" value="1"/>
</dbReference>
<accession>W9RJW4</accession>
<gene>
    <name evidence="3" type="ORF">L484_018946</name>
</gene>
<dbReference type="GO" id="GO:0010088">
    <property type="term" value="P:phloem development"/>
    <property type="evidence" value="ECO:0007669"/>
    <property type="project" value="InterPro"/>
</dbReference>
<evidence type="ECO:0008006" key="5">
    <source>
        <dbReference type="Google" id="ProtNLM"/>
    </source>
</evidence>
<dbReference type="PANTHER" id="PTHR33232">
    <property type="entry name" value="PROTEIN SIEVE ELEMENT OCCLUSION B-LIKE"/>
    <property type="match status" value="1"/>
</dbReference>
<dbReference type="STRING" id="981085.W9RJW4"/>
<name>W9RJW4_9ROSA</name>
<dbReference type="OrthoDB" id="1145248at2759"/>
<evidence type="ECO:0000313" key="3">
    <source>
        <dbReference type="EMBL" id="EXB94445.1"/>
    </source>
</evidence>
<sequence>MATNFQQALVPHPAKRDPMQRRFNQSDDNMLVKQIRETHNAESHYLVDVRPVLHVIEDILRRAAPGIDGIINGTHDALLDDKAVVATFDDMLDGLCQIIHKISCEMFCKCSGGDLHGSTLALFKMLSNYPWEAKVVLTLAGFSTTYGEFWLVAQLCTTTPLAKAVAHLKQVSDILENSQALKPQLEAINKLLNAVVNVTKRIIEFNELPTEYLPHDSPQVAVVRAHIPSAAYWTIRSVVACAWQVASFTDIRYEHMSSTSEIWELSSSAHKLKNIHDLLAAELDGCRKFIEERRYEEEYRNLIRLLEIAHLDNMKVLKALISTRDDQPLVFGNPKARVSIDGLRRKHVLLLISDLDLSHEEIAILYSTYDMRLKHDGMYDVHVKGASYELVWIPIVDRIVSWDEGHQKKFSDLLTLMPWHSVHSPQIIEPPVVKYIREKWNFDKKLILVSLDPQGKVSSRNAAHMMWIWGNAAFPFSDGKEEALWDAESWTLKLLVDGIDAEILQWIAQGKYICLYGGDDINWIREFTSRAKVVAQALGIQLEMIYVGKSNVPKERLRKINSTIETEGLSQIWPEMTSIWFFWSRLESMRCSKARYGKTIEADPVLKEIMTLLSYDGSDQGWVSVWRGQSEMARANGQLALQTLKEFQQWETQAKQMGLIPAYDEELKKRHSPQHCTRLILPGLGQDIPQKVVCTECGREMEKFFMFRCCTD</sequence>
<dbReference type="Pfam" id="PF14576">
    <property type="entry name" value="SEO_N"/>
    <property type="match status" value="1"/>
</dbReference>
<organism evidence="3 4">
    <name type="scientific">Morus notabilis</name>
    <dbReference type="NCBI Taxonomy" id="981085"/>
    <lineage>
        <taxon>Eukaryota</taxon>
        <taxon>Viridiplantae</taxon>
        <taxon>Streptophyta</taxon>
        <taxon>Embryophyta</taxon>
        <taxon>Tracheophyta</taxon>
        <taxon>Spermatophyta</taxon>
        <taxon>Magnoliopsida</taxon>
        <taxon>eudicotyledons</taxon>
        <taxon>Gunneridae</taxon>
        <taxon>Pentapetalae</taxon>
        <taxon>rosids</taxon>
        <taxon>fabids</taxon>
        <taxon>Rosales</taxon>
        <taxon>Moraceae</taxon>
        <taxon>Moreae</taxon>
        <taxon>Morus</taxon>
    </lineage>
</organism>
<evidence type="ECO:0000259" key="1">
    <source>
        <dbReference type="Pfam" id="PF14576"/>
    </source>
</evidence>
<dbReference type="InterPro" id="IPR027942">
    <property type="entry name" value="SEO_N"/>
</dbReference>
<proteinExistence type="predicted"/>
<dbReference type="PANTHER" id="PTHR33232:SF20">
    <property type="entry name" value="PROTEIN SIEVE ELEMENT OCCLUSION B-LIKE"/>
    <property type="match status" value="1"/>
</dbReference>
<feature type="domain" description="Sieve element occlusion C-terminal" evidence="2">
    <location>
        <begin position="480"/>
        <end position="711"/>
    </location>
</feature>
<dbReference type="EMBL" id="KE345160">
    <property type="protein sequence ID" value="EXB94445.1"/>
    <property type="molecule type" value="Genomic_DNA"/>
</dbReference>
<feature type="domain" description="Sieve element occlusion N-terminal" evidence="1">
    <location>
        <begin position="26"/>
        <end position="310"/>
    </location>
</feature>
<keyword evidence="4" id="KW-1185">Reference proteome</keyword>
<reference evidence="4" key="1">
    <citation type="submission" date="2013-01" db="EMBL/GenBank/DDBJ databases">
        <title>Draft Genome Sequence of a Mulberry Tree, Morus notabilis C.K. Schneid.</title>
        <authorList>
            <person name="He N."/>
            <person name="Zhao S."/>
        </authorList>
    </citation>
    <scope>NUCLEOTIDE SEQUENCE</scope>
</reference>
<evidence type="ECO:0000313" key="4">
    <source>
        <dbReference type="Proteomes" id="UP000030645"/>
    </source>
</evidence>
<dbReference type="Proteomes" id="UP000030645">
    <property type="component" value="Unassembled WGS sequence"/>
</dbReference>
<dbReference type="KEGG" id="mnt:21401901"/>